<organism evidence="1 2">
    <name type="scientific">Caenorhabditis japonica</name>
    <dbReference type="NCBI Taxonomy" id="281687"/>
    <lineage>
        <taxon>Eukaryota</taxon>
        <taxon>Metazoa</taxon>
        <taxon>Ecdysozoa</taxon>
        <taxon>Nematoda</taxon>
        <taxon>Chromadorea</taxon>
        <taxon>Rhabditida</taxon>
        <taxon>Rhabditina</taxon>
        <taxon>Rhabditomorpha</taxon>
        <taxon>Rhabditoidea</taxon>
        <taxon>Rhabditidae</taxon>
        <taxon>Peloderinae</taxon>
        <taxon>Caenorhabditis</taxon>
    </lineage>
</organism>
<dbReference type="GO" id="GO:0003676">
    <property type="term" value="F:nucleic acid binding"/>
    <property type="evidence" value="ECO:0007669"/>
    <property type="project" value="InterPro"/>
</dbReference>
<sequence length="195" mass="22109">MRTSVHCPTIEHLLKRRMRSSDVARTLGISGYTVRNVSAALKKYGSSSERPKTGRPQTLDTRRILGVIKRRIDRNDGLSLKKVAEELKIGGRTVQRIEKMTSNWTVTSSLAQHWTPSHGAKSTKVVLDTHFPGYLGKDLWPASSPYLNPMDFRVWDFWRARSQAAPTTLWMLSRPHFRRREPKSTTTTSAAPAIP</sequence>
<dbReference type="AlphaFoldDB" id="A0A8R1E0N5"/>
<evidence type="ECO:0000313" key="1">
    <source>
        <dbReference type="EnsemblMetazoa" id="CJA15574.1"/>
    </source>
</evidence>
<reference evidence="2" key="1">
    <citation type="submission" date="2010-08" db="EMBL/GenBank/DDBJ databases">
        <authorList>
            <consortium name="Caenorhabditis japonica Sequencing Consortium"/>
            <person name="Wilson R.K."/>
        </authorList>
    </citation>
    <scope>NUCLEOTIDE SEQUENCE [LARGE SCALE GENOMIC DNA]</scope>
    <source>
        <strain evidence="2">DF5081</strain>
    </source>
</reference>
<protein>
    <recommendedName>
        <fullName evidence="3">Paired domain-containing protein</fullName>
    </recommendedName>
</protein>
<keyword evidence="2" id="KW-1185">Reference proteome</keyword>
<dbReference type="PANTHER" id="PTHR46068">
    <property type="entry name" value="PROTEIN CBG27172"/>
    <property type="match status" value="1"/>
</dbReference>
<dbReference type="PANTHER" id="PTHR46068:SF1">
    <property type="entry name" value="TRANSPOSASE IS30-LIKE HTH DOMAIN-CONTAINING PROTEIN"/>
    <property type="match status" value="1"/>
</dbReference>
<proteinExistence type="predicted"/>
<evidence type="ECO:0008006" key="3">
    <source>
        <dbReference type="Google" id="ProtNLM"/>
    </source>
</evidence>
<dbReference type="EnsemblMetazoa" id="CJA15574.1">
    <property type="protein sequence ID" value="CJA15574.1"/>
    <property type="gene ID" value="WBGene00134778"/>
</dbReference>
<dbReference type="InterPro" id="IPR036397">
    <property type="entry name" value="RNaseH_sf"/>
</dbReference>
<accession>A0A8R1E0N5</accession>
<evidence type="ECO:0000313" key="2">
    <source>
        <dbReference type="Proteomes" id="UP000005237"/>
    </source>
</evidence>
<dbReference type="Gene3D" id="3.30.420.10">
    <property type="entry name" value="Ribonuclease H-like superfamily/Ribonuclease H"/>
    <property type="match status" value="1"/>
</dbReference>
<dbReference type="Proteomes" id="UP000005237">
    <property type="component" value="Unassembled WGS sequence"/>
</dbReference>
<name>A0A8R1E0N5_CAEJA</name>
<reference evidence="1" key="2">
    <citation type="submission" date="2022-06" db="UniProtKB">
        <authorList>
            <consortium name="EnsemblMetazoa"/>
        </authorList>
    </citation>
    <scope>IDENTIFICATION</scope>
    <source>
        <strain evidence="1">DF5081</strain>
    </source>
</reference>